<dbReference type="GO" id="GO:0006740">
    <property type="term" value="P:NADPH regeneration"/>
    <property type="evidence" value="ECO:0007669"/>
    <property type="project" value="TreeGrafter"/>
</dbReference>
<comment type="function">
    <text evidence="1">The transhydrogenation between NADH and NADP is coupled to respiration and ATP hydrolysis and functions as a proton pump across the membrane.</text>
</comment>
<keyword evidence="9 13" id="KW-1133">Transmembrane helix</keyword>
<keyword evidence="11 13" id="KW-0472">Membrane</keyword>
<evidence type="ECO:0000256" key="10">
    <source>
        <dbReference type="ARBA" id="ARBA00023027"/>
    </source>
</evidence>
<evidence type="ECO:0000256" key="4">
    <source>
        <dbReference type="ARBA" id="ARBA00022475"/>
    </source>
</evidence>
<dbReference type="Pfam" id="PF12769">
    <property type="entry name" value="PNTB_4TM"/>
    <property type="match status" value="1"/>
</dbReference>
<dbReference type="InterPro" id="IPR024605">
    <property type="entry name" value="NADP_transhyd_a_C"/>
</dbReference>
<dbReference type="GO" id="GO:0050661">
    <property type="term" value="F:NADP binding"/>
    <property type="evidence" value="ECO:0007669"/>
    <property type="project" value="TreeGrafter"/>
</dbReference>
<keyword evidence="5" id="KW-0997">Cell inner membrane</keyword>
<comment type="subcellular location">
    <subcellularLocation>
        <location evidence="2">Cell inner membrane</location>
        <topology evidence="2">Multi-pass membrane protein</topology>
    </subcellularLocation>
</comment>
<evidence type="ECO:0000256" key="6">
    <source>
        <dbReference type="ARBA" id="ARBA00022692"/>
    </source>
</evidence>
<evidence type="ECO:0000259" key="14">
    <source>
        <dbReference type="Pfam" id="PF12769"/>
    </source>
</evidence>
<feature type="transmembrane region" description="Helical" evidence="13">
    <location>
        <begin position="70"/>
        <end position="90"/>
    </location>
</feature>
<evidence type="ECO:0000256" key="12">
    <source>
        <dbReference type="ARBA" id="ARBA00048202"/>
    </source>
</evidence>
<evidence type="ECO:0000256" key="7">
    <source>
        <dbReference type="ARBA" id="ARBA00022857"/>
    </source>
</evidence>
<keyword evidence="4" id="KW-1003">Cell membrane</keyword>
<reference evidence="15" key="1">
    <citation type="submission" date="2019-02" db="EMBL/GenBank/DDBJ databases">
        <authorList>
            <person name="Gruber-Vodicka R. H."/>
            <person name="Seah K. B. B."/>
        </authorList>
    </citation>
    <scope>NUCLEOTIDE SEQUENCE</scope>
    <source>
        <strain evidence="15">BECK_BY1</strain>
    </source>
</reference>
<feature type="domain" description="NAD(P) transhydrogenase alpha subunit C-terminal" evidence="14">
    <location>
        <begin position="15"/>
        <end position="99"/>
    </location>
</feature>
<dbReference type="PANTHER" id="PTHR10160">
    <property type="entry name" value="NAD(P) TRANSHYDROGENASE"/>
    <property type="match status" value="1"/>
</dbReference>
<evidence type="ECO:0000256" key="9">
    <source>
        <dbReference type="ARBA" id="ARBA00022989"/>
    </source>
</evidence>
<dbReference type="GO" id="GO:0008750">
    <property type="term" value="F:proton-translocating NAD(P)+ transhydrogenase activity"/>
    <property type="evidence" value="ECO:0007669"/>
    <property type="project" value="UniProtKB-EC"/>
</dbReference>
<name>A0A450ZAU5_9GAMM</name>
<dbReference type="PANTHER" id="PTHR10160:SF19">
    <property type="entry name" value="PROTON-TRANSLOCATING NAD(P)(+) TRANSHYDROGENASE"/>
    <property type="match status" value="1"/>
</dbReference>
<dbReference type="GO" id="GO:0005886">
    <property type="term" value="C:plasma membrane"/>
    <property type="evidence" value="ECO:0007669"/>
    <property type="project" value="UniProtKB-SubCell"/>
</dbReference>
<evidence type="ECO:0000256" key="5">
    <source>
        <dbReference type="ARBA" id="ARBA00022519"/>
    </source>
</evidence>
<evidence type="ECO:0000256" key="11">
    <source>
        <dbReference type="ARBA" id="ARBA00023136"/>
    </source>
</evidence>
<keyword evidence="8" id="KW-1278">Translocase</keyword>
<feature type="transmembrane region" description="Helical" evidence="13">
    <location>
        <begin position="40"/>
        <end position="58"/>
    </location>
</feature>
<keyword evidence="6 13" id="KW-0812">Transmembrane</keyword>
<keyword evidence="10" id="KW-0520">NAD</keyword>
<dbReference type="EC" id="7.1.1.1" evidence="3"/>
<evidence type="ECO:0000313" key="15">
    <source>
        <dbReference type="EMBL" id="VFK50893.1"/>
    </source>
</evidence>
<accession>A0A450ZAU5</accession>
<comment type="catalytic activity">
    <reaction evidence="12">
        <text>NAD(+) + NADPH + H(+)(in) = NADH + NADP(+) + H(+)(out)</text>
        <dbReference type="Rhea" id="RHEA:47992"/>
        <dbReference type="ChEBI" id="CHEBI:15378"/>
        <dbReference type="ChEBI" id="CHEBI:57540"/>
        <dbReference type="ChEBI" id="CHEBI:57783"/>
        <dbReference type="ChEBI" id="CHEBI:57945"/>
        <dbReference type="ChEBI" id="CHEBI:58349"/>
        <dbReference type="EC" id="7.1.1.1"/>
    </reaction>
</comment>
<proteinExistence type="predicted"/>
<evidence type="ECO:0000256" key="13">
    <source>
        <dbReference type="SAM" id="Phobius"/>
    </source>
</evidence>
<feature type="transmembrane region" description="Helical" evidence="13">
    <location>
        <begin position="12"/>
        <end position="33"/>
    </location>
</feature>
<evidence type="ECO:0000256" key="2">
    <source>
        <dbReference type="ARBA" id="ARBA00004429"/>
    </source>
</evidence>
<dbReference type="AlphaFoldDB" id="A0A450ZAU5"/>
<organism evidence="15">
    <name type="scientific">Candidatus Kentrum sp. TUN</name>
    <dbReference type="NCBI Taxonomy" id="2126343"/>
    <lineage>
        <taxon>Bacteria</taxon>
        <taxon>Pseudomonadati</taxon>
        <taxon>Pseudomonadota</taxon>
        <taxon>Gammaproteobacteria</taxon>
        <taxon>Candidatus Kentrum</taxon>
    </lineage>
</organism>
<gene>
    <name evidence="15" type="ORF">BECKTUN1418D_GA0071000_100310</name>
</gene>
<keyword evidence="7" id="KW-0521">NADP</keyword>
<dbReference type="EMBL" id="CAADFX010000003">
    <property type="protein sequence ID" value="VFK50893.1"/>
    <property type="molecule type" value="Genomic_DNA"/>
</dbReference>
<evidence type="ECO:0000256" key="8">
    <source>
        <dbReference type="ARBA" id="ARBA00022967"/>
    </source>
</evidence>
<evidence type="ECO:0000256" key="1">
    <source>
        <dbReference type="ARBA" id="ARBA00003943"/>
    </source>
</evidence>
<sequence length="100" mass="10699">MPEVVTTMSASLVALYVFVLACFIGYFVIWGVTPSLHTPLISLTNAISGIIIVGALLVTGFENASGSVEILGFLAVLLASINIFGGFWVTQRMLAMFKKK</sequence>
<protein>
    <recommendedName>
        <fullName evidence="3">proton-translocating NAD(P)(+) transhydrogenase</fullName>
        <ecNumber evidence="3">7.1.1.1</ecNumber>
    </recommendedName>
</protein>
<evidence type="ECO:0000256" key="3">
    <source>
        <dbReference type="ARBA" id="ARBA00012943"/>
    </source>
</evidence>